<dbReference type="RefSeq" id="XP_001646160.1">
    <property type="nucleotide sequence ID" value="XM_001646110.1"/>
</dbReference>
<evidence type="ECO:0000256" key="4">
    <source>
        <dbReference type="ARBA" id="ARBA00022729"/>
    </source>
</evidence>
<evidence type="ECO:0000256" key="9">
    <source>
        <dbReference type="SAM" id="Phobius"/>
    </source>
</evidence>
<keyword evidence="7" id="KW-1015">Disulfide bond</keyword>
<dbReference type="PANTHER" id="PTHR15071:SF0">
    <property type="entry name" value="MANNOSE 6-PHOSPHATE RECEPTOR-LIKE PROTEIN 1"/>
    <property type="match status" value="1"/>
</dbReference>
<dbReference type="PROSITE" id="PS51914">
    <property type="entry name" value="MRH"/>
    <property type="match status" value="1"/>
</dbReference>
<keyword evidence="6 9" id="KW-0472">Membrane</keyword>
<dbReference type="InterPro" id="IPR044865">
    <property type="entry name" value="MRH_dom"/>
</dbReference>
<feature type="compositionally biased region" description="Low complexity" evidence="8">
    <location>
        <begin position="415"/>
        <end position="425"/>
    </location>
</feature>
<proteinExistence type="predicted"/>
<dbReference type="EMBL" id="DS480391">
    <property type="protein sequence ID" value="EDO18302.1"/>
    <property type="molecule type" value="Genomic_DNA"/>
</dbReference>
<keyword evidence="13" id="KW-1185">Reference proteome</keyword>
<evidence type="ECO:0000256" key="5">
    <source>
        <dbReference type="ARBA" id="ARBA00022989"/>
    </source>
</evidence>
<keyword evidence="4 10" id="KW-0732">Signal</keyword>
<dbReference type="PhylomeDB" id="A7THH8"/>
<dbReference type="InParanoid" id="A7THH8"/>
<feature type="signal peptide" evidence="10">
    <location>
        <begin position="1"/>
        <end position="23"/>
    </location>
</feature>
<dbReference type="KEGG" id="vpo:Kpol_1039p54"/>
<evidence type="ECO:0000256" key="7">
    <source>
        <dbReference type="ARBA" id="ARBA00023157"/>
    </source>
</evidence>
<name>A7THH8_VANPO</name>
<dbReference type="OrthoDB" id="4504960at2759"/>
<dbReference type="SUPFAM" id="SSF50911">
    <property type="entry name" value="Mannose 6-phosphate receptor domain"/>
    <property type="match status" value="1"/>
</dbReference>
<feature type="domain" description="MRH" evidence="11">
    <location>
        <begin position="36"/>
        <end position="218"/>
    </location>
</feature>
<evidence type="ECO:0000256" key="8">
    <source>
        <dbReference type="SAM" id="MobiDB-lite"/>
    </source>
</evidence>
<feature type="compositionally biased region" description="Polar residues" evidence="8">
    <location>
        <begin position="386"/>
        <end position="401"/>
    </location>
</feature>
<dbReference type="GeneID" id="5546583"/>
<dbReference type="GO" id="GO:0007034">
    <property type="term" value="P:vacuolar transport"/>
    <property type="evidence" value="ECO:0007669"/>
    <property type="project" value="EnsemblFungi"/>
</dbReference>
<evidence type="ECO:0000313" key="13">
    <source>
        <dbReference type="Proteomes" id="UP000000267"/>
    </source>
</evidence>
<feature type="chain" id="PRO_5002715729" description="MRH domain-containing protein" evidence="10">
    <location>
        <begin position="24"/>
        <end position="425"/>
    </location>
</feature>
<dbReference type="FunCoup" id="A7THH8">
    <property type="interactions" value="264"/>
</dbReference>
<dbReference type="GO" id="GO:0005048">
    <property type="term" value="F:signal sequence binding"/>
    <property type="evidence" value="ECO:0007669"/>
    <property type="project" value="EnsemblFungi"/>
</dbReference>
<keyword evidence="2" id="KW-0813">Transport</keyword>
<feature type="transmembrane region" description="Helical" evidence="9">
    <location>
        <begin position="225"/>
        <end position="244"/>
    </location>
</feature>
<dbReference type="GO" id="GO:0000139">
    <property type="term" value="C:Golgi membrane"/>
    <property type="evidence" value="ECO:0007669"/>
    <property type="project" value="UniProtKB-SubCell"/>
</dbReference>
<evidence type="ECO:0000256" key="6">
    <source>
        <dbReference type="ARBA" id="ARBA00023136"/>
    </source>
</evidence>
<dbReference type="InterPro" id="IPR000479">
    <property type="entry name" value="CIMR_rpt"/>
</dbReference>
<dbReference type="Gene3D" id="2.70.130.10">
    <property type="entry name" value="Mannose-6-phosphate receptor binding domain"/>
    <property type="match status" value="1"/>
</dbReference>
<reference evidence="12 13" key="1">
    <citation type="journal article" date="2007" name="Proc. Natl. Acad. Sci. U.S.A.">
        <title>Independent sorting-out of thousands of duplicated gene pairs in two yeast species descended from a whole-genome duplication.</title>
        <authorList>
            <person name="Scannell D.R."/>
            <person name="Frank A.C."/>
            <person name="Conant G.C."/>
            <person name="Byrne K.P."/>
            <person name="Woolfit M."/>
            <person name="Wolfe K.H."/>
        </authorList>
    </citation>
    <scope>NUCLEOTIDE SEQUENCE [LARGE SCALE GENOMIC DNA]</scope>
    <source>
        <strain evidence="13">ATCC 22028 / DSM 70294 / BCRC 21397 / CBS 2163 / NBRC 10782 / NRRL Y-8283 / UCD 57-17</strain>
    </source>
</reference>
<evidence type="ECO:0000256" key="10">
    <source>
        <dbReference type="SAM" id="SignalP"/>
    </source>
</evidence>
<protein>
    <recommendedName>
        <fullName evidence="11">MRH domain-containing protein</fullName>
    </recommendedName>
</protein>
<dbReference type="GO" id="GO:0005537">
    <property type="term" value="F:D-mannose binding"/>
    <property type="evidence" value="ECO:0007669"/>
    <property type="project" value="InterPro"/>
</dbReference>
<comment type="subcellular location">
    <subcellularLocation>
        <location evidence="1">Golgi apparatus membrane</location>
        <topology evidence="1">Single-pass type I membrane protein</topology>
    </subcellularLocation>
</comment>
<dbReference type="Proteomes" id="UP000000267">
    <property type="component" value="Unassembled WGS sequence"/>
</dbReference>
<keyword evidence="5 9" id="KW-1133">Transmembrane helix</keyword>
<dbReference type="AlphaFoldDB" id="A7THH8"/>
<evidence type="ECO:0000259" key="11">
    <source>
        <dbReference type="PROSITE" id="PS51914"/>
    </source>
</evidence>
<feature type="region of interest" description="Disordered" evidence="8">
    <location>
        <begin position="386"/>
        <end position="425"/>
    </location>
</feature>
<dbReference type="GO" id="GO:0010008">
    <property type="term" value="C:endosome membrane"/>
    <property type="evidence" value="ECO:0007669"/>
    <property type="project" value="UniProtKB-SubCell"/>
</dbReference>
<dbReference type="eggNOG" id="KOG4504">
    <property type="taxonomic scope" value="Eukaryota"/>
</dbReference>
<evidence type="ECO:0000256" key="1">
    <source>
        <dbReference type="ARBA" id="ARBA00004614"/>
    </source>
</evidence>
<dbReference type="Pfam" id="PF00878">
    <property type="entry name" value="CIMR"/>
    <property type="match status" value="1"/>
</dbReference>
<evidence type="ECO:0000256" key="2">
    <source>
        <dbReference type="ARBA" id="ARBA00022448"/>
    </source>
</evidence>
<dbReference type="HOGENOM" id="CLU_053195_0_0_1"/>
<sequence>MYRTKIISLWILLYSLLAGVVYGAGDKDDGKEGTELFCAVMNSITGSYIDLSQLSSTPNNSGASKERKPTRKNAKLGYDMAKTRWLVKGWDYDHPNMYRNFTMSICGTAISKQDEELSRQLDNSTGAYYFDNITEEYISIGDFSTKPVLLGDSNVMNKKLTMKYVNGSMCPNGIDRKSTLLNFVCDREIQSKASINFLGSLNDCSYIFEVRSIYACPTSNQKNEVNVIGIFFGIFFVFFMVEYIRRKMTKMLSDNRISSGNSSARRSTFGHDNSFHPRWEIVERDSIIKTFFKTASGIVTGISNKILNSRAFGKISGNVHRGNNSGYYPANNSNTWRFNGNSGTNANQGSRNDIYSSIRLTAATGRSQESFIRDMEAQNNILDSLEVNSANTGPGSNTAGDTDNEHISGNGNGNGSDSNTNGTEH</sequence>
<accession>A7THH8</accession>
<dbReference type="GO" id="GO:0005770">
    <property type="term" value="C:late endosome"/>
    <property type="evidence" value="ECO:0007669"/>
    <property type="project" value="EnsemblFungi"/>
</dbReference>
<dbReference type="GO" id="GO:0038023">
    <property type="term" value="F:signaling receptor activity"/>
    <property type="evidence" value="ECO:0007669"/>
    <property type="project" value="InterPro"/>
</dbReference>
<gene>
    <name evidence="12" type="ORF">Kpol_1039p54</name>
</gene>
<dbReference type="STRING" id="436907.A7THH8"/>
<organism evidence="13">
    <name type="scientific">Vanderwaltozyma polyspora (strain ATCC 22028 / DSM 70294 / BCRC 21397 / CBS 2163 / NBRC 10782 / NRRL Y-8283 / UCD 57-17)</name>
    <name type="common">Kluyveromyces polysporus</name>
    <dbReference type="NCBI Taxonomy" id="436907"/>
    <lineage>
        <taxon>Eukaryota</taxon>
        <taxon>Fungi</taxon>
        <taxon>Dikarya</taxon>
        <taxon>Ascomycota</taxon>
        <taxon>Saccharomycotina</taxon>
        <taxon>Saccharomycetes</taxon>
        <taxon>Saccharomycetales</taxon>
        <taxon>Saccharomycetaceae</taxon>
        <taxon>Vanderwaltozyma</taxon>
    </lineage>
</organism>
<dbReference type="InterPro" id="IPR009011">
    <property type="entry name" value="Man6P_isomerase_rcpt-bd_dom_sf"/>
</dbReference>
<dbReference type="PANTHER" id="PTHR15071">
    <property type="entry name" value="MANNOSE-6-PHOSPHATE RECEPTOR FAMILY MEMBER"/>
    <property type="match status" value="1"/>
</dbReference>
<evidence type="ECO:0000313" key="12">
    <source>
        <dbReference type="EMBL" id="EDO18302.1"/>
    </source>
</evidence>
<keyword evidence="3 9" id="KW-0812">Transmembrane</keyword>
<dbReference type="OMA" id="SHKSNDV"/>
<evidence type="ECO:0000256" key="3">
    <source>
        <dbReference type="ARBA" id="ARBA00022692"/>
    </source>
</evidence>